<name>A0A8D8EV02_CULPI</name>
<dbReference type="EMBL" id="HBUE01007616">
    <property type="protein sequence ID" value="CAG6446699.1"/>
    <property type="molecule type" value="Transcribed_RNA"/>
</dbReference>
<dbReference type="AlphaFoldDB" id="A0A8D8EV02"/>
<organism evidence="2">
    <name type="scientific">Culex pipiens</name>
    <name type="common">House mosquito</name>
    <dbReference type="NCBI Taxonomy" id="7175"/>
    <lineage>
        <taxon>Eukaryota</taxon>
        <taxon>Metazoa</taxon>
        <taxon>Ecdysozoa</taxon>
        <taxon>Arthropoda</taxon>
        <taxon>Hexapoda</taxon>
        <taxon>Insecta</taxon>
        <taxon>Pterygota</taxon>
        <taxon>Neoptera</taxon>
        <taxon>Endopterygota</taxon>
        <taxon>Diptera</taxon>
        <taxon>Nematocera</taxon>
        <taxon>Culicoidea</taxon>
        <taxon>Culicidae</taxon>
        <taxon>Culicinae</taxon>
        <taxon>Culicini</taxon>
        <taxon>Culex</taxon>
        <taxon>Culex</taxon>
    </lineage>
</organism>
<sequence>MGIRATPGAKGTELKPHPQDPSRHHREPRRVICAANEKQKASHASSRATALTTPLGYPKTAQLKGRLHLQDKLWMAARGKVNCLKLVLACMERRKRYNSI</sequence>
<feature type="compositionally biased region" description="Basic and acidic residues" evidence="1">
    <location>
        <begin position="12"/>
        <end position="22"/>
    </location>
</feature>
<proteinExistence type="predicted"/>
<evidence type="ECO:0000313" key="2">
    <source>
        <dbReference type="EMBL" id="CAG6446699.1"/>
    </source>
</evidence>
<reference evidence="2" key="1">
    <citation type="submission" date="2021-05" db="EMBL/GenBank/DDBJ databases">
        <authorList>
            <person name="Alioto T."/>
            <person name="Alioto T."/>
            <person name="Gomez Garrido J."/>
        </authorList>
    </citation>
    <scope>NUCLEOTIDE SEQUENCE</scope>
</reference>
<evidence type="ECO:0000256" key="1">
    <source>
        <dbReference type="SAM" id="MobiDB-lite"/>
    </source>
</evidence>
<feature type="region of interest" description="Disordered" evidence="1">
    <location>
        <begin position="1"/>
        <end position="28"/>
    </location>
</feature>
<accession>A0A8D8EV02</accession>
<protein>
    <submittedName>
        <fullName evidence="2">(northern house mosquito) hypothetical protein</fullName>
    </submittedName>
</protein>